<dbReference type="PROSITE" id="PS51371">
    <property type="entry name" value="CBS"/>
    <property type="match status" value="1"/>
</dbReference>
<dbReference type="InterPro" id="IPR006667">
    <property type="entry name" value="SLC41_membr_dom"/>
</dbReference>
<protein>
    <recommendedName>
        <fullName evidence="9">Magnesium transporter MgtE</fullName>
    </recommendedName>
</protein>
<dbReference type="CDD" id="cd04606">
    <property type="entry name" value="CBS_pair_Mg_transporter"/>
    <property type="match status" value="1"/>
</dbReference>
<proteinExistence type="inferred from homology"/>
<evidence type="ECO:0000256" key="6">
    <source>
        <dbReference type="ARBA" id="ARBA00022989"/>
    </source>
</evidence>
<feature type="region of interest" description="Disordered" evidence="10">
    <location>
        <begin position="1"/>
        <end position="40"/>
    </location>
</feature>
<reference evidence="12 13" key="1">
    <citation type="submission" date="2022-06" db="EMBL/GenBank/DDBJ databases">
        <authorList>
            <person name="Liu G."/>
        </authorList>
    </citation>
    <scope>NUCLEOTIDE SEQUENCE [LARGE SCALE GENOMIC DNA]</scope>
    <source>
        <strain evidence="12 13">E4</strain>
    </source>
</reference>
<dbReference type="Pfam" id="PF00571">
    <property type="entry name" value="CBS"/>
    <property type="match status" value="2"/>
</dbReference>
<dbReference type="InterPro" id="IPR000644">
    <property type="entry name" value="CBS_dom"/>
</dbReference>
<dbReference type="InterPro" id="IPR038076">
    <property type="entry name" value="MgtE_N_sf"/>
</dbReference>
<evidence type="ECO:0000256" key="10">
    <source>
        <dbReference type="SAM" id="MobiDB-lite"/>
    </source>
</evidence>
<dbReference type="InterPro" id="IPR006668">
    <property type="entry name" value="Mg_transptr_MgtE_intracell_dom"/>
</dbReference>
<dbReference type="Proteomes" id="UP001056619">
    <property type="component" value="Chromosome"/>
</dbReference>
<evidence type="ECO:0000256" key="9">
    <source>
        <dbReference type="RuleBase" id="RU362011"/>
    </source>
</evidence>
<dbReference type="Pfam" id="PF03448">
    <property type="entry name" value="MgtE_N"/>
    <property type="match status" value="1"/>
</dbReference>
<keyword evidence="9" id="KW-1003">Cell membrane</keyword>
<evidence type="ECO:0000313" key="13">
    <source>
        <dbReference type="Proteomes" id="UP001056619"/>
    </source>
</evidence>
<dbReference type="InterPro" id="IPR046342">
    <property type="entry name" value="CBS_dom_sf"/>
</dbReference>
<comment type="function">
    <text evidence="9">Acts as a magnesium transporter.</text>
</comment>
<feature type="compositionally biased region" description="Basic and acidic residues" evidence="10">
    <location>
        <begin position="18"/>
        <end position="40"/>
    </location>
</feature>
<name>A0ABY4UC94_9SPHN</name>
<evidence type="ECO:0000256" key="7">
    <source>
        <dbReference type="ARBA" id="ARBA00023136"/>
    </source>
</evidence>
<dbReference type="Gene3D" id="3.10.580.10">
    <property type="entry name" value="CBS-domain"/>
    <property type="match status" value="1"/>
</dbReference>
<dbReference type="SUPFAM" id="SSF158791">
    <property type="entry name" value="MgtE N-terminal domain-like"/>
    <property type="match status" value="1"/>
</dbReference>
<dbReference type="InterPro" id="IPR006669">
    <property type="entry name" value="MgtE_transporter"/>
</dbReference>
<keyword evidence="3 9" id="KW-0813">Transport</keyword>
<dbReference type="Pfam" id="PF01769">
    <property type="entry name" value="MgtE"/>
    <property type="match status" value="1"/>
</dbReference>
<evidence type="ECO:0000256" key="3">
    <source>
        <dbReference type="ARBA" id="ARBA00022448"/>
    </source>
</evidence>
<keyword evidence="7 9" id="KW-0472">Membrane</keyword>
<comment type="subcellular location">
    <subcellularLocation>
        <location evidence="9">Cell membrane</location>
        <topology evidence="9">Multi-pass membrane protein</topology>
    </subcellularLocation>
    <subcellularLocation>
        <location evidence="1">Membrane</location>
        <topology evidence="1">Multi-pass membrane protein</topology>
    </subcellularLocation>
</comment>
<sequence>MSESDRPLDEDGFLLAHEPAEEGRPDDRIDDERMDEENTFKPEFVRAVEDALEEGDTKAVYELVEPLHPADIADLLELLERQERYQLAAAITDLMTSEVVAELNDYVREDMMEALPPEAVAQIVDQLETDDAVQLIEDLDEADQRAILAEVELEDRIAIQSALSYPEETAGRLMSREFVAVPEHLTVGDLIDYLRDGRDLPDEFFEVFVVDEKHHPVGTCALSWVLRAPRNVALADVMKRDQTLIPVMLDQEEVGLMFQKYNLISAAVVDENDRLVGQMTVDDVVHIISEEAGEDALLMSGAGDGDINEPIREAYSARVRWLIANLGTALVASLIIAMFGAAIEQLVALAVLMPIVASIGGNAGTQTMAVTVRAIATNQLTRSNTRRILLREMRVAVLNGMTIAVLIGLATGVIFSPMLGGVIALAMVINVVIAGLAGVLVPVIFDRLDQDPAVASSVFVTMITDSMGFFAFLGLAVASGIVGS</sequence>
<feature type="domain" description="CBS" evidence="11">
    <location>
        <begin position="238"/>
        <end position="294"/>
    </location>
</feature>
<keyword evidence="9" id="KW-0479">Metal-binding</keyword>
<dbReference type="NCBIfam" id="TIGR00400">
    <property type="entry name" value="mgtE"/>
    <property type="match status" value="1"/>
</dbReference>
<dbReference type="PANTHER" id="PTHR43773:SF1">
    <property type="entry name" value="MAGNESIUM TRANSPORTER MGTE"/>
    <property type="match status" value="1"/>
</dbReference>
<evidence type="ECO:0000256" key="8">
    <source>
        <dbReference type="PROSITE-ProRule" id="PRU00703"/>
    </source>
</evidence>
<organism evidence="12 13">
    <name type="scientific">Qipengyuania citrea</name>
    <dbReference type="NCBI Taxonomy" id="225971"/>
    <lineage>
        <taxon>Bacteria</taxon>
        <taxon>Pseudomonadati</taxon>
        <taxon>Pseudomonadota</taxon>
        <taxon>Alphaproteobacteria</taxon>
        <taxon>Sphingomonadales</taxon>
        <taxon>Erythrobacteraceae</taxon>
        <taxon>Qipengyuania</taxon>
    </lineage>
</organism>
<evidence type="ECO:0000259" key="11">
    <source>
        <dbReference type="PROSITE" id="PS51371"/>
    </source>
</evidence>
<evidence type="ECO:0000256" key="2">
    <source>
        <dbReference type="ARBA" id="ARBA00009749"/>
    </source>
</evidence>
<accession>A0ABY4UC94</accession>
<keyword evidence="6 9" id="KW-1133">Transmembrane helix</keyword>
<dbReference type="SUPFAM" id="SSF54631">
    <property type="entry name" value="CBS-domain pair"/>
    <property type="match status" value="1"/>
</dbReference>
<dbReference type="Gene3D" id="1.10.357.20">
    <property type="entry name" value="SLC41 divalent cation transporters, integral membrane domain"/>
    <property type="match status" value="1"/>
</dbReference>
<feature type="transmembrane region" description="Helical" evidence="9">
    <location>
        <begin position="422"/>
        <end position="445"/>
    </location>
</feature>
<evidence type="ECO:0000313" key="12">
    <source>
        <dbReference type="EMBL" id="USA62053.1"/>
    </source>
</evidence>
<keyword evidence="8" id="KW-0129">CBS domain</keyword>
<feature type="transmembrane region" description="Helical" evidence="9">
    <location>
        <begin position="321"/>
        <end position="343"/>
    </location>
</feature>
<dbReference type="InterPro" id="IPR036739">
    <property type="entry name" value="SLC41_membr_dom_sf"/>
</dbReference>
<keyword evidence="5 9" id="KW-0460">Magnesium</keyword>
<keyword evidence="4 9" id="KW-0812">Transmembrane</keyword>
<dbReference type="EMBL" id="CP098494">
    <property type="protein sequence ID" value="USA62053.1"/>
    <property type="molecule type" value="Genomic_DNA"/>
</dbReference>
<comment type="subunit">
    <text evidence="9">Homodimer.</text>
</comment>
<evidence type="ECO:0000256" key="1">
    <source>
        <dbReference type="ARBA" id="ARBA00004141"/>
    </source>
</evidence>
<evidence type="ECO:0000256" key="5">
    <source>
        <dbReference type="ARBA" id="ARBA00022842"/>
    </source>
</evidence>
<evidence type="ECO:0000256" key="4">
    <source>
        <dbReference type="ARBA" id="ARBA00022692"/>
    </source>
</evidence>
<keyword evidence="13" id="KW-1185">Reference proteome</keyword>
<dbReference type="Gene3D" id="1.25.60.10">
    <property type="entry name" value="MgtE N-terminal domain-like"/>
    <property type="match status" value="1"/>
</dbReference>
<dbReference type="SMART" id="SM00924">
    <property type="entry name" value="MgtE_N"/>
    <property type="match status" value="1"/>
</dbReference>
<dbReference type="SUPFAM" id="SSF161093">
    <property type="entry name" value="MgtE membrane domain-like"/>
    <property type="match status" value="1"/>
</dbReference>
<feature type="transmembrane region" description="Helical" evidence="9">
    <location>
        <begin position="396"/>
        <end position="416"/>
    </location>
</feature>
<dbReference type="RefSeq" id="WP_103023434.1">
    <property type="nucleotide sequence ID" value="NZ_CP098494.1"/>
</dbReference>
<dbReference type="PANTHER" id="PTHR43773">
    <property type="entry name" value="MAGNESIUM TRANSPORTER MGTE"/>
    <property type="match status" value="1"/>
</dbReference>
<gene>
    <name evidence="12" type="primary">mgtE</name>
    <name evidence="12" type="ORF">NCF85_03480</name>
</gene>
<feature type="transmembrane region" description="Helical" evidence="9">
    <location>
        <begin position="349"/>
        <end position="375"/>
    </location>
</feature>
<feature type="transmembrane region" description="Helical" evidence="9">
    <location>
        <begin position="457"/>
        <end position="482"/>
    </location>
</feature>
<comment type="similarity">
    <text evidence="2 9">Belongs to the SLC41A transporter family.</text>
</comment>